<gene>
    <name evidence="2" type="ORF">LEP1GSC172_4296</name>
</gene>
<keyword evidence="1" id="KW-0472">Membrane</keyword>
<dbReference type="RefSeq" id="WP_002177302.1">
    <property type="nucleotide sequence ID" value="NZ_AKWD02000020.1"/>
</dbReference>
<feature type="transmembrane region" description="Helical" evidence="1">
    <location>
        <begin position="110"/>
        <end position="127"/>
    </location>
</feature>
<reference evidence="2 3" key="1">
    <citation type="submission" date="2013-01" db="EMBL/GenBank/DDBJ databases">
        <authorList>
            <person name="Harkins D.M."/>
            <person name="Durkin A.S."/>
            <person name="Brinkac L.M."/>
            <person name="Haft D.H."/>
            <person name="Selengut J.D."/>
            <person name="Sanka R."/>
            <person name="DePew J."/>
            <person name="Purushe J."/>
            <person name="Matthias M.A."/>
            <person name="Vinetz J.M."/>
            <person name="Sutton G.G."/>
            <person name="Nierman W.C."/>
            <person name="Fouts D.E."/>
        </authorList>
    </citation>
    <scope>NUCLEOTIDE SEQUENCE [LARGE SCALE GENOMIC DNA]</scope>
    <source>
        <strain evidence="2 3">HAI1536</strain>
    </source>
</reference>
<comment type="caution">
    <text evidence="2">The sequence shown here is derived from an EMBL/GenBank/DDBJ whole genome shotgun (WGS) entry which is preliminary data.</text>
</comment>
<dbReference type="Proteomes" id="UP000012112">
    <property type="component" value="Unassembled WGS sequence"/>
</dbReference>
<keyword evidence="1" id="KW-1133">Transmembrane helix</keyword>
<proteinExistence type="predicted"/>
<protein>
    <submittedName>
        <fullName evidence="2">Uncharacterized protein</fullName>
    </submittedName>
</protein>
<dbReference type="AlphaFoldDB" id="M6VNZ6"/>
<evidence type="ECO:0000313" key="3">
    <source>
        <dbReference type="Proteomes" id="UP000012112"/>
    </source>
</evidence>
<evidence type="ECO:0000313" key="2">
    <source>
        <dbReference type="EMBL" id="EMO54784.1"/>
    </source>
</evidence>
<dbReference type="STRING" id="28182.GCA_001568325_01485"/>
<organism evidence="2 3">
    <name type="scientific">Leptospira noguchii</name>
    <dbReference type="NCBI Taxonomy" id="28182"/>
    <lineage>
        <taxon>Bacteria</taxon>
        <taxon>Pseudomonadati</taxon>
        <taxon>Spirochaetota</taxon>
        <taxon>Spirochaetia</taxon>
        <taxon>Leptospirales</taxon>
        <taxon>Leptospiraceae</taxon>
        <taxon>Leptospira</taxon>
    </lineage>
</organism>
<sequence length="129" mass="14987">MKRFLFLFLYILFLFSNCASFGSIPLESNFNSSRDTGCSELKGPSWFLCLEKLHATWQKIESSQATVTILSKEREGEYLRLKKRICWSEFFCRDFEEVTYSPSFFQKLKVTVSTILISLCIGFLIGISF</sequence>
<keyword evidence="1" id="KW-0812">Transmembrane</keyword>
<dbReference type="EMBL" id="AKWD02000020">
    <property type="protein sequence ID" value="EMO54784.1"/>
    <property type="molecule type" value="Genomic_DNA"/>
</dbReference>
<evidence type="ECO:0000256" key="1">
    <source>
        <dbReference type="SAM" id="Phobius"/>
    </source>
</evidence>
<name>M6VNZ6_9LEPT</name>
<accession>M6VNZ6</accession>